<reference evidence="1" key="1">
    <citation type="submission" date="2019-10" db="EMBL/GenBank/DDBJ databases">
        <authorList>
            <consortium name="DOE Joint Genome Institute"/>
            <person name="Kuo A."/>
            <person name="Miyauchi S."/>
            <person name="Kiss E."/>
            <person name="Drula E."/>
            <person name="Kohler A."/>
            <person name="Sanchez-Garcia M."/>
            <person name="Andreopoulos B."/>
            <person name="Barry K.W."/>
            <person name="Bonito G."/>
            <person name="Buee M."/>
            <person name="Carver A."/>
            <person name="Chen C."/>
            <person name="Cichocki N."/>
            <person name="Clum A."/>
            <person name="Culley D."/>
            <person name="Crous P.W."/>
            <person name="Fauchery L."/>
            <person name="Girlanda M."/>
            <person name="Hayes R."/>
            <person name="Keri Z."/>
            <person name="Labutti K."/>
            <person name="Lipzen A."/>
            <person name="Lombard V."/>
            <person name="Magnuson J."/>
            <person name="Maillard F."/>
            <person name="Morin E."/>
            <person name="Murat C."/>
            <person name="Nolan M."/>
            <person name="Ohm R."/>
            <person name="Pangilinan J."/>
            <person name="Pereira M."/>
            <person name="Perotto S."/>
            <person name="Peter M."/>
            <person name="Riley R."/>
            <person name="Sitrit Y."/>
            <person name="Stielow B."/>
            <person name="Szollosi G."/>
            <person name="Zifcakova L."/>
            <person name="Stursova M."/>
            <person name="Spatafora J.W."/>
            <person name="Tedersoo L."/>
            <person name="Vaario L.-M."/>
            <person name="Yamada A."/>
            <person name="Yan M."/>
            <person name="Wang P."/>
            <person name="Xu J."/>
            <person name="Bruns T."/>
            <person name="Baldrian P."/>
            <person name="Vilgalys R."/>
            <person name="Henrissat B."/>
            <person name="Grigoriev I.V."/>
            <person name="Hibbett D."/>
            <person name="Nagy L.G."/>
            <person name="Martin F.M."/>
        </authorList>
    </citation>
    <scope>NUCLEOTIDE SEQUENCE</scope>
    <source>
        <strain evidence="1">P2</strain>
    </source>
</reference>
<reference evidence="1" key="2">
    <citation type="journal article" date="2020" name="Nat. Commun.">
        <title>Large-scale genome sequencing of mycorrhizal fungi provides insights into the early evolution of symbiotic traits.</title>
        <authorList>
            <person name="Miyauchi S."/>
            <person name="Kiss E."/>
            <person name="Kuo A."/>
            <person name="Drula E."/>
            <person name="Kohler A."/>
            <person name="Sanchez-Garcia M."/>
            <person name="Morin E."/>
            <person name="Andreopoulos B."/>
            <person name="Barry K.W."/>
            <person name="Bonito G."/>
            <person name="Buee M."/>
            <person name="Carver A."/>
            <person name="Chen C."/>
            <person name="Cichocki N."/>
            <person name="Clum A."/>
            <person name="Culley D."/>
            <person name="Crous P.W."/>
            <person name="Fauchery L."/>
            <person name="Girlanda M."/>
            <person name="Hayes R.D."/>
            <person name="Keri Z."/>
            <person name="LaButti K."/>
            <person name="Lipzen A."/>
            <person name="Lombard V."/>
            <person name="Magnuson J."/>
            <person name="Maillard F."/>
            <person name="Murat C."/>
            <person name="Nolan M."/>
            <person name="Ohm R.A."/>
            <person name="Pangilinan J."/>
            <person name="Pereira M.F."/>
            <person name="Perotto S."/>
            <person name="Peter M."/>
            <person name="Pfister S."/>
            <person name="Riley R."/>
            <person name="Sitrit Y."/>
            <person name="Stielow J.B."/>
            <person name="Szollosi G."/>
            <person name="Zifcakova L."/>
            <person name="Stursova M."/>
            <person name="Spatafora J.W."/>
            <person name="Tedersoo L."/>
            <person name="Vaario L.M."/>
            <person name="Yamada A."/>
            <person name="Yan M."/>
            <person name="Wang P."/>
            <person name="Xu J."/>
            <person name="Bruns T."/>
            <person name="Baldrian P."/>
            <person name="Vilgalys R."/>
            <person name="Dunand C."/>
            <person name="Henrissat B."/>
            <person name="Grigoriev I.V."/>
            <person name="Hibbett D."/>
            <person name="Nagy L.G."/>
            <person name="Martin F.M."/>
        </authorList>
    </citation>
    <scope>NUCLEOTIDE SEQUENCE</scope>
    <source>
        <strain evidence="1">P2</strain>
    </source>
</reference>
<comment type="caution">
    <text evidence="1">The sequence shown here is derived from an EMBL/GenBank/DDBJ whole genome shotgun (WGS) entry which is preliminary data.</text>
</comment>
<dbReference type="Proteomes" id="UP000886501">
    <property type="component" value="Unassembled WGS sequence"/>
</dbReference>
<protein>
    <submittedName>
        <fullName evidence="1">Uncharacterized protein</fullName>
    </submittedName>
</protein>
<evidence type="ECO:0000313" key="1">
    <source>
        <dbReference type="EMBL" id="KAF9648650.1"/>
    </source>
</evidence>
<accession>A0ACB6ZFR5</accession>
<gene>
    <name evidence="1" type="ORF">BDM02DRAFT_3096089</name>
</gene>
<organism evidence="1 2">
    <name type="scientific">Thelephora ganbajun</name>
    <name type="common">Ganba fungus</name>
    <dbReference type="NCBI Taxonomy" id="370292"/>
    <lineage>
        <taxon>Eukaryota</taxon>
        <taxon>Fungi</taxon>
        <taxon>Dikarya</taxon>
        <taxon>Basidiomycota</taxon>
        <taxon>Agaricomycotina</taxon>
        <taxon>Agaricomycetes</taxon>
        <taxon>Thelephorales</taxon>
        <taxon>Thelephoraceae</taxon>
        <taxon>Thelephora</taxon>
    </lineage>
</organism>
<dbReference type="EMBL" id="MU118010">
    <property type="protein sequence ID" value="KAF9648650.1"/>
    <property type="molecule type" value="Genomic_DNA"/>
</dbReference>
<name>A0ACB6ZFR5_THEGA</name>
<keyword evidence="2" id="KW-1185">Reference proteome</keyword>
<proteinExistence type="predicted"/>
<evidence type="ECO:0000313" key="2">
    <source>
        <dbReference type="Proteomes" id="UP000886501"/>
    </source>
</evidence>
<sequence>MVAPQNAPGGSLTISIDASQHIVQSVTVFRNDTAQVARTFHDLKLKSGENIIMIDNLPHAMQPESLRVSNSGSYAILDILCAHERNDEHERRLEATVIELEQSKKRREEVMKILRDYGNSLAPRSTSRKNIFKFTKKYLSVAEECDAEVRSIEEKLKAEKASLETWRNSRMSLRGVAQITLFTTRNASAALAITYMVHNASWSPLYDLRATSQKGKPSTNVHLHYRANLSQSTGEDWNDAQLTLSTRAPEDLDGGIPKASTIQIRGASPERYVPSPFLSVSITPIPGHTYGLDRLVRADGSPPRRRSSLRRGFENRILRSPSPRRRRRRSVTPYEPPRYHPNETVAIANDVTSVSYIMDGRCSIPGDGKLHRVTFAILPFTATIHHVITPRVSSDAYLQCSIPNDSNYTLLPGVLSTFLDDKYVSKTTIPEVGTGDTFRCTLGIDATIKVNHSITSTTSTSPEAQSVERLKTTTYTSKTTIRNRRVDGEAIDVVERTSLPVVRTRHGDPVDPGSVEARIRVLLKQPPGLAEAETSDQIELDRPDGFCVQWGTGDGTMGPQHGSILDKEEGKFMWKGKVGPGGEVVLESVWDVRAPIDISWSENTVPP</sequence>